<evidence type="ECO:0000256" key="2">
    <source>
        <dbReference type="SAM" id="MobiDB-lite"/>
    </source>
</evidence>
<feature type="compositionally biased region" description="Basic and acidic residues" evidence="2">
    <location>
        <begin position="592"/>
        <end position="601"/>
    </location>
</feature>
<dbReference type="Gene3D" id="1.20.900.10">
    <property type="entry name" value="Dbl homology (DH) domain"/>
    <property type="match status" value="1"/>
</dbReference>
<feature type="region of interest" description="Disordered" evidence="2">
    <location>
        <begin position="528"/>
        <end position="550"/>
    </location>
</feature>
<dbReference type="SMART" id="SM00049">
    <property type="entry name" value="DEP"/>
    <property type="match status" value="1"/>
</dbReference>
<feature type="domain" description="DEP" evidence="4">
    <location>
        <begin position="77"/>
        <end position="141"/>
    </location>
</feature>
<feature type="region of interest" description="Disordered" evidence="2">
    <location>
        <begin position="1"/>
        <end position="37"/>
    </location>
</feature>
<dbReference type="InterPro" id="IPR052233">
    <property type="entry name" value="Rho-type_GEFs"/>
</dbReference>
<dbReference type="SMART" id="SM00036">
    <property type="entry name" value="CNH"/>
    <property type="match status" value="1"/>
</dbReference>
<feature type="compositionally biased region" description="Low complexity" evidence="2">
    <location>
        <begin position="12"/>
        <end position="21"/>
    </location>
</feature>
<feature type="region of interest" description="Disordered" evidence="2">
    <location>
        <begin position="1195"/>
        <end position="1255"/>
    </location>
</feature>
<sequence>MATVPTTPLGPGSASGSNSGGARKHRSSPFTSWLKKGNSSEAANSKKLASPAEEIKLVFLRQLEFSSFDLNGKHYHSVFTGAQIVDIILNHFGLPDRKLASNVASRLIDCSLYTHVSGPSQGAATAGTVIDSNSEIYTLTSEALTALKALHKGDTLQRAKTHTRRRYMDLRGHLHTRSVDSQGTSSSNISGGSGGNSDSSSNISSQHASIAGLNTSARRSSCDPPSPLSHTQALPPPLDVSAAHKSAIARAHRIDKSNSPSDTLVALGPATPSTSTPTTDPLDPTGSPLREVCIPTGDLGSLLNTWSFLGAGSVPGRHSLLPLTPASTSRSALRESSYLLPGDGAVLLSGAMESDNDDYEDGGGSDTGNSQCRQRHRHWLKHNRVSQRMSQDLESAEWVQQHQRQRRWALYTEPGRGTLRRCPSAPSLNEHQSDSDVSYLTAFRDSAQQRPSRDSWYGGSQLSDITVASSYVGTQFRGPFDRSILSFASAAGRPVSEYQPLDPGNSMSAAAAAAVAIQRLSVTSSLRPWHPARSSVGSHDTPPPQTQSLEPCAVDCLNMPTPRTIPASIIDSGARSRSSSVRTTPEAGPCRDSYDSSRRPSTEATDSRQAQQMQGRLSIEPAIGYGGRVSSATLGSGGPGDAAAPARQLQLWRDTVPLQLLQSLGQETIAQQEAIYELISTELCYLHDLELIDTVFSEPLLAQPEVMEGTRALEFLHTVFFNYRALIDNSRQLCAQLTERQQAIGAPVVAGVGDIFDSWADDLQAFVEYSVHVPDAQCELESVLLASPPMAQFLADAEAAPEARRLPIQSFIGRPATRFARYPLLFDAIIKRSPSDAALLRNAATKVRAALCEIDRRTGDGATAHRIRQISQRLCLPVGARDSLALDNPARRLVKEGVLYVPETGARVLAFLFDNSLIVAAEERVAHAKGVSRYVADDRIIPISMLDACVPPIESGTLVGIREALRLQSAAARPALLRHSSSSSTFKAPRATAAQIAAGLPLSFLHIGCRALCRTLLVASEAERDQWMAAIARRICVPQTLVEAYTDVRMLSDRDFPQNRAPLCSALFAAASSGCQMVLFGSKDGLHLGIYGVPTSVIRVSQPGCVTKIHILHDFNLVIILSDTNLLVYSLSAIEKSTIAASSQLGAGLAGTKIASSVSFFDVGMFMAAPLIVLMKLRGSKSHFKCIQPRFNPIESAHGSSDSSETGSYGYGSSAGVGDTSGSEPPLPPPPRPSLTRSLPRSQASSTLAPTVSTNDDSEMASLRIVYQGTRTSLHLISEFGVPGKARRVHFLRRKLCIVSAKSFEIVDVQTSRLLRSLPDPMDDDFSFVIHSNDSGLAIATCKVGREFLLCYEAFAFYIDNFGRRSRPQVFIRWEMRPTHISFRHPYIVAVNPKFIEVRHIETGVLLSIIRIKNAVCLNPDSTSTVLHIAIGPATIGTALIAPNIATPPSAVSVTEETAVDESTSAMPQPTTLSAKPAADVDSVQGYIVPGLSGTSGKRLFPEGNSTHYRIIEVRLPPLKPSSSSRPSAPAASR</sequence>
<dbReference type="Gene3D" id="2.30.29.30">
    <property type="entry name" value="Pleckstrin-homology domain (PH domain)/Phosphotyrosine-binding domain (PTB)"/>
    <property type="match status" value="1"/>
</dbReference>
<dbReference type="InterPro" id="IPR036388">
    <property type="entry name" value="WH-like_DNA-bd_sf"/>
</dbReference>
<keyword evidence="7" id="KW-1185">Reference proteome</keyword>
<dbReference type="InterPro" id="IPR000219">
    <property type="entry name" value="DH_dom"/>
</dbReference>
<dbReference type="PANTHER" id="PTHR46572">
    <property type="entry name" value="RHO1 GDP-GTP EXCHANGE PROTEIN 1-RELATED"/>
    <property type="match status" value="1"/>
</dbReference>
<dbReference type="InterPro" id="IPR035899">
    <property type="entry name" value="DBL_dom_sf"/>
</dbReference>
<dbReference type="Gene3D" id="1.10.10.10">
    <property type="entry name" value="Winged helix-like DNA-binding domain superfamily/Winged helix DNA-binding domain"/>
    <property type="match status" value="1"/>
</dbReference>
<evidence type="ECO:0000313" key="7">
    <source>
        <dbReference type="Proteomes" id="UP001140011"/>
    </source>
</evidence>
<accession>A0A9W8H4Y0</accession>
<feature type="compositionally biased region" description="Polar residues" evidence="2">
    <location>
        <begin position="602"/>
        <end position="614"/>
    </location>
</feature>
<comment type="caution">
    <text evidence="6">The sequence shown here is derived from an EMBL/GenBank/DDBJ whole genome shotgun (WGS) entry which is preliminary data.</text>
</comment>
<feature type="compositionally biased region" description="Low complexity" evidence="2">
    <location>
        <begin position="266"/>
        <end position="289"/>
    </location>
</feature>
<dbReference type="CDD" id="cd00160">
    <property type="entry name" value="RhoGEF"/>
    <property type="match status" value="1"/>
</dbReference>
<feature type="region of interest" description="Disordered" evidence="2">
    <location>
        <begin position="349"/>
        <end position="375"/>
    </location>
</feature>
<evidence type="ECO:0000259" key="4">
    <source>
        <dbReference type="PROSITE" id="PS50186"/>
    </source>
</evidence>
<feature type="region of interest" description="Disordered" evidence="2">
    <location>
        <begin position="173"/>
        <end position="238"/>
    </location>
</feature>
<dbReference type="PROSITE" id="PS50010">
    <property type="entry name" value="DH_2"/>
    <property type="match status" value="1"/>
</dbReference>
<evidence type="ECO:0000259" key="5">
    <source>
        <dbReference type="PROSITE" id="PS50219"/>
    </source>
</evidence>
<feature type="compositionally biased region" description="Low complexity" evidence="2">
    <location>
        <begin position="180"/>
        <end position="206"/>
    </location>
</feature>
<feature type="compositionally biased region" description="Acidic residues" evidence="2">
    <location>
        <begin position="354"/>
        <end position="363"/>
    </location>
</feature>
<dbReference type="EMBL" id="JANBUH010000021">
    <property type="protein sequence ID" value="KAJ2756624.1"/>
    <property type="molecule type" value="Genomic_DNA"/>
</dbReference>
<feature type="compositionally biased region" description="Polar residues" evidence="2">
    <location>
        <begin position="1243"/>
        <end position="1255"/>
    </location>
</feature>
<feature type="region of interest" description="Disordered" evidence="2">
    <location>
        <begin position="252"/>
        <end position="290"/>
    </location>
</feature>
<dbReference type="InterPro" id="IPR001180">
    <property type="entry name" value="CNH_dom"/>
</dbReference>
<dbReference type="InterPro" id="IPR011993">
    <property type="entry name" value="PH-like_dom_sf"/>
</dbReference>
<protein>
    <submittedName>
        <fullName evidence="6">RHO1 GDP-GTP exchange protein 2</fullName>
    </submittedName>
</protein>
<organism evidence="6 7">
    <name type="scientific">Coemansia pectinata</name>
    <dbReference type="NCBI Taxonomy" id="1052879"/>
    <lineage>
        <taxon>Eukaryota</taxon>
        <taxon>Fungi</taxon>
        <taxon>Fungi incertae sedis</taxon>
        <taxon>Zoopagomycota</taxon>
        <taxon>Kickxellomycotina</taxon>
        <taxon>Kickxellomycetes</taxon>
        <taxon>Kickxellales</taxon>
        <taxon>Kickxellaceae</taxon>
        <taxon>Coemansia</taxon>
    </lineage>
</organism>
<name>A0A9W8H4Y0_9FUNG</name>
<evidence type="ECO:0000256" key="1">
    <source>
        <dbReference type="ARBA" id="ARBA00022658"/>
    </source>
</evidence>
<feature type="region of interest" description="Disordered" evidence="2">
    <location>
        <begin position="564"/>
        <end position="614"/>
    </location>
</feature>
<dbReference type="GO" id="GO:0035556">
    <property type="term" value="P:intracellular signal transduction"/>
    <property type="evidence" value="ECO:0007669"/>
    <property type="project" value="InterPro"/>
</dbReference>
<reference evidence="6" key="1">
    <citation type="submission" date="2022-07" db="EMBL/GenBank/DDBJ databases">
        <title>Phylogenomic reconstructions and comparative analyses of Kickxellomycotina fungi.</title>
        <authorList>
            <person name="Reynolds N.K."/>
            <person name="Stajich J.E."/>
            <person name="Barry K."/>
            <person name="Grigoriev I.V."/>
            <person name="Crous P."/>
            <person name="Smith M.E."/>
        </authorList>
    </citation>
    <scope>NUCLEOTIDE SEQUENCE</scope>
    <source>
        <strain evidence="6">BCRC 34297</strain>
    </source>
</reference>
<dbReference type="CDD" id="cd04371">
    <property type="entry name" value="DEP"/>
    <property type="match status" value="1"/>
</dbReference>
<proteinExistence type="predicted"/>
<dbReference type="InterPro" id="IPR036390">
    <property type="entry name" value="WH_DNA-bd_sf"/>
</dbReference>
<dbReference type="GO" id="GO:0005085">
    <property type="term" value="F:guanyl-nucleotide exchange factor activity"/>
    <property type="evidence" value="ECO:0007669"/>
    <property type="project" value="UniProtKB-KW"/>
</dbReference>
<dbReference type="Proteomes" id="UP001140011">
    <property type="component" value="Unassembled WGS sequence"/>
</dbReference>
<dbReference type="SUPFAM" id="SSF48065">
    <property type="entry name" value="DBL homology domain (DH-domain)"/>
    <property type="match status" value="1"/>
</dbReference>
<keyword evidence="1" id="KW-0344">Guanine-nucleotide releasing factor</keyword>
<evidence type="ECO:0000259" key="3">
    <source>
        <dbReference type="PROSITE" id="PS50010"/>
    </source>
</evidence>
<feature type="domain" description="CNH" evidence="5">
    <location>
        <begin position="1059"/>
        <end position="1425"/>
    </location>
</feature>
<dbReference type="Pfam" id="PF00780">
    <property type="entry name" value="CNH"/>
    <property type="match status" value="1"/>
</dbReference>
<dbReference type="PROSITE" id="PS50186">
    <property type="entry name" value="DEP"/>
    <property type="match status" value="1"/>
</dbReference>
<feature type="compositionally biased region" description="Low complexity" evidence="2">
    <location>
        <begin position="1195"/>
        <end position="1208"/>
    </location>
</feature>
<evidence type="ECO:0000313" key="6">
    <source>
        <dbReference type="EMBL" id="KAJ2756624.1"/>
    </source>
</evidence>
<dbReference type="InterPro" id="IPR000591">
    <property type="entry name" value="DEP_dom"/>
</dbReference>
<feature type="domain" description="DH" evidence="3">
    <location>
        <begin position="670"/>
        <end position="857"/>
    </location>
</feature>
<dbReference type="Pfam" id="PF00621">
    <property type="entry name" value="RhoGEF"/>
    <property type="match status" value="1"/>
</dbReference>
<dbReference type="PROSITE" id="PS50219">
    <property type="entry name" value="CNH"/>
    <property type="match status" value="1"/>
</dbReference>
<dbReference type="SMART" id="SM00325">
    <property type="entry name" value="RhoGEF"/>
    <property type="match status" value="1"/>
</dbReference>
<dbReference type="OrthoDB" id="2272012at2759"/>
<dbReference type="PANTHER" id="PTHR46572:SF1">
    <property type="entry name" value="RHO1 GUANINE NUCLEOTIDE EXCHANGE FACTOR TUS1"/>
    <property type="match status" value="1"/>
</dbReference>
<dbReference type="SUPFAM" id="SSF46785">
    <property type="entry name" value="Winged helix' DNA-binding domain"/>
    <property type="match status" value="1"/>
</dbReference>
<gene>
    <name evidence="6" type="primary">ROM2_2</name>
    <name evidence="6" type="ORF">GGI19_000714</name>
</gene>